<accession>A0AAF0J3T2</accession>
<keyword evidence="1" id="KW-0812">Transmembrane</keyword>
<keyword evidence="1" id="KW-0472">Membrane</keyword>
<feature type="transmembrane region" description="Helical" evidence="1">
    <location>
        <begin position="144"/>
        <end position="163"/>
    </location>
</feature>
<keyword evidence="1" id="KW-1133">Transmembrane helix</keyword>
<evidence type="ECO:0000313" key="4">
    <source>
        <dbReference type="Proteomes" id="UP001213623"/>
    </source>
</evidence>
<dbReference type="InterPro" id="IPR036259">
    <property type="entry name" value="MFS_trans_sf"/>
</dbReference>
<dbReference type="SUPFAM" id="SSF103473">
    <property type="entry name" value="MFS general substrate transporter"/>
    <property type="match status" value="1"/>
</dbReference>
<organism evidence="2 4">
    <name type="scientific">Malassezia nana</name>
    <dbReference type="NCBI Taxonomy" id="180528"/>
    <lineage>
        <taxon>Eukaryota</taxon>
        <taxon>Fungi</taxon>
        <taxon>Dikarya</taxon>
        <taxon>Basidiomycota</taxon>
        <taxon>Ustilaginomycotina</taxon>
        <taxon>Malasseziomycetes</taxon>
        <taxon>Malasseziales</taxon>
        <taxon>Malasseziaceae</taxon>
        <taxon>Malassezia</taxon>
    </lineage>
</organism>
<dbReference type="Proteomes" id="UP001213623">
    <property type="component" value="Chromosome 5"/>
</dbReference>
<evidence type="ECO:0000256" key="1">
    <source>
        <dbReference type="SAM" id="Phobius"/>
    </source>
</evidence>
<dbReference type="Gene3D" id="1.20.1250.20">
    <property type="entry name" value="MFS general substrate transporter like domains"/>
    <property type="match status" value="1"/>
</dbReference>
<dbReference type="EMBL" id="CP119895">
    <property type="protein sequence ID" value="WFD27203.1"/>
    <property type="molecule type" value="Genomic_DNA"/>
</dbReference>
<dbReference type="EMBL" id="CP119896">
    <property type="protein sequence ID" value="WFD27780.1"/>
    <property type="molecule type" value="Genomic_DNA"/>
</dbReference>
<sequence length="198" mass="21971">MSYIVSSTSTEERLPSLSLYRTFAGLALVIGPLLSVVLTLFTFYIGKFAVSPENAPSFVSSAIALLVALVTAIFVQEKKASKYNIFSIAKNHSNEVKTGSSKDWAIPLYLLVLLFFSAFLMSNIFYLMSYLLRSSSYWNYDLTLISGLQAIVFFVSLIGSLFADNLRKVIQNLLNKRKEVEELATSDAEKDVSNVDSS</sequence>
<evidence type="ECO:0000313" key="3">
    <source>
        <dbReference type="EMBL" id="WFD27780.1"/>
    </source>
</evidence>
<reference evidence="2" key="1">
    <citation type="submission" date="2023-03" db="EMBL/GenBank/DDBJ databases">
        <title>Mating type loci evolution in Malassezia.</title>
        <authorList>
            <person name="Coelho M.A."/>
        </authorList>
    </citation>
    <scope>NUCLEOTIDE SEQUENCE</scope>
    <source>
        <strain evidence="2">CBS 9557</strain>
    </source>
</reference>
<dbReference type="Proteomes" id="UP001213623">
    <property type="component" value="Chromosome 4"/>
</dbReference>
<proteinExistence type="predicted"/>
<name>A0AAF0J3T2_9BASI</name>
<protein>
    <submittedName>
        <fullName evidence="2">Uncharacterized protein</fullName>
    </submittedName>
</protein>
<dbReference type="AlphaFoldDB" id="A0AAF0J3T2"/>
<evidence type="ECO:0000313" key="2">
    <source>
        <dbReference type="EMBL" id="WFD27203.1"/>
    </source>
</evidence>
<keyword evidence="4" id="KW-1185">Reference proteome</keyword>
<gene>
    <name evidence="2" type="ORF">MNAN1_002199</name>
    <name evidence="3" type="ORF">MNAN1_002785</name>
</gene>
<feature type="transmembrane region" description="Helical" evidence="1">
    <location>
        <begin position="108"/>
        <end position="132"/>
    </location>
</feature>
<feature type="transmembrane region" description="Helical" evidence="1">
    <location>
        <begin position="23"/>
        <end position="45"/>
    </location>
</feature>
<feature type="transmembrane region" description="Helical" evidence="1">
    <location>
        <begin position="57"/>
        <end position="75"/>
    </location>
</feature>